<evidence type="ECO:0000313" key="3">
    <source>
        <dbReference type="EMBL" id="NJA89653.1"/>
    </source>
</evidence>
<comment type="subcellular location">
    <subcellularLocation>
        <location evidence="2">Cell membrane</location>
        <topology evidence="2">Lipid-anchor</topology>
    </subcellularLocation>
</comment>
<feature type="chain" id="PRO_5044971545" evidence="2">
    <location>
        <begin position="21"/>
        <end position="493"/>
    </location>
</feature>
<name>A0ABX0WIW0_9RHOO</name>
<dbReference type="RefSeq" id="WP_167682191.1">
    <property type="nucleotide sequence ID" value="NZ_JAATWB010000007.1"/>
</dbReference>
<keyword evidence="2" id="KW-0449">Lipoprotein</keyword>
<keyword evidence="2" id="KW-1134">Transmembrane beta strand</keyword>
<dbReference type="EMBL" id="JAATWB010000007">
    <property type="protein sequence ID" value="NJA89653.1"/>
    <property type="molecule type" value="Genomic_DNA"/>
</dbReference>
<accession>A0ABX0WIW0</accession>
<protein>
    <submittedName>
        <fullName evidence="3">Efflux transporter outer membrane subunit</fullName>
    </submittedName>
</protein>
<keyword evidence="4" id="KW-1185">Reference proteome</keyword>
<evidence type="ECO:0000256" key="2">
    <source>
        <dbReference type="RuleBase" id="RU362097"/>
    </source>
</evidence>
<dbReference type="InterPro" id="IPR010131">
    <property type="entry name" value="MdtP/NodT-like"/>
</dbReference>
<keyword evidence="2" id="KW-0472">Membrane</keyword>
<reference evidence="4" key="1">
    <citation type="submission" date="2020-03" db="EMBL/GenBank/DDBJ databases">
        <title>Whole-genome sequence of the purple nonsulfur bacterium Rhodocyclus tenuis DSM112.</title>
        <authorList>
            <person name="Kyndt J.A."/>
            <person name="Meyer T.E."/>
        </authorList>
    </citation>
    <scope>NUCLEOTIDE SEQUENCE [LARGE SCALE GENOMIC DNA]</scope>
    <source>
        <strain evidence="4">DSM 112</strain>
    </source>
</reference>
<comment type="caution">
    <text evidence="3">The sequence shown here is derived from an EMBL/GenBank/DDBJ whole genome shotgun (WGS) entry which is preliminary data.</text>
</comment>
<evidence type="ECO:0000313" key="4">
    <source>
        <dbReference type="Proteomes" id="UP000720344"/>
    </source>
</evidence>
<organism evidence="3 4">
    <name type="scientific">Rhodocyclus gracilis</name>
    <dbReference type="NCBI Taxonomy" id="2929842"/>
    <lineage>
        <taxon>Bacteria</taxon>
        <taxon>Pseudomonadati</taxon>
        <taxon>Pseudomonadota</taxon>
        <taxon>Betaproteobacteria</taxon>
        <taxon>Rhodocyclales</taxon>
        <taxon>Rhodocyclaceae</taxon>
        <taxon>Rhodocyclus</taxon>
    </lineage>
</organism>
<dbReference type="NCBIfam" id="TIGR01845">
    <property type="entry name" value="outer_NodT"/>
    <property type="match status" value="1"/>
</dbReference>
<sequence length="493" mass="52095">MRQKHVAFFPTWAVLTAALAGCAVGPDFPTPPAPAVTRYTAEALPAATAEAPTLGGVAQRWAEGAEIPLRWWTCFGSPELNTLVDAAVQANPDLEAAEAALRGAQENVLAQQGAYFPSVDAHLMPSRQRIAAPLASPASSGATYYTLHTGQLSIGYAPDVFGANRRQVESLQAQAEAQRFQREAVYLTLTTNIVVAAIQESSLRAQIAATHTLIEAAARQLDLVRRQQVLGQLGAADVSAQEAVLAQARASLPPLELQLAQQRDLLSVLAGRSPAAGIRQRFELAALSLPQDLPVSLPSRLVEQRPDIRAAQAQWHAASAQIGVAKAARLPSFTLTATLGGAAETLGQMLKTGAGFWSAGADIAQPLFRGGALAHRERAAQAAYEQAAAQYRSTVLSAFQEVADTLHAIDADARRVQAVAAAENAASRSLRIAQRQWQVGAVGYPAVLMAQQAHAQSVIALVQAQAARFTDTAALYQALGGDWQQRDSLSANP</sequence>
<feature type="signal peptide" evidence="2">
    <location>
        <begin position="1"/>
        <end position="20"/>
    </location>
</feature>
<keyword evidence="2" id="KW-0564">Palmitate</keyword>
<dbReference type="PROSITE" id="PS51257">
    <property type="entry name" value="PROKAR_LIPOPROTEIN"/>
    <property type="match status" value="1"/>
</dbReference>
<dbReference type="Pfam" id="PF02321">
    <property type="entry name" value="OEP"/>
    <property type="match status" value="2"/>
</dbReference>
<dbReference type="PANTHER" id="PTHR30203:SF33">
    <property type="entry name" value="BLR4455 PROTEIN"/>
    <property type="match status" value="1"/>
</dbReference>
<evidence type="ECO:0000256" key="1">
    <source>
        <dbReference type="ARBA" id="ARBA00007613"/>
    </source>
</evidence>
<dbReference type="SUPFAM" id="SSF56954">
    <property type="entry name" value="Outer membrane efflux proteins (OEP)"/>
    <property type="match status" value="1"/>
</dbReference>
<keyword evidence="2" id="KW-0812">Transmembrane</keyword>
<comment type="similarity">
    <text evidence="1 2">Belongs to the outer membrane factor (OMF) (TC 1.B.17) family.</text>
</comment>
<dbReference type="InterPro" id="IPR003423">
    <property type="entry name" value="OMP_efflux"/>
</dbReference>
<proteinExistence type="inferred from homology"/>
<dbReference type="Proteomes" id="UP000720344">
    <property type="component" value="Unassembled WGS sequence"/>
</dbReference>
<dbReference type="PANTHER" id="PTHR30203">
    <property type="entry name" value="OUTER MEMBRANE CATION EFFLUX PROTEIN"/>
    <property type="match status" value="1"/>
</dbReference>
<gene>
    <name evidence="3" type="ORF">HCX48_10510</name>
</gene>
<keyword evidence="2" id="KW-0732">Signal</keyword>
<dbReference type="Gene3D" id="1.20.1600.10">
    <property type="entry name" value="Outer membrane efflux proteins (OEP)"/>
    <property type="match status" value="1"/>
</dbReference>
<dbReference type="Gene3D" id="2.20.200.10">
    <property type="entry name" value="Outer membrane efflux proteins (OEP)"/>
    <property type="match status" value="1"/>
</dbReference>